<evidence type="ECO:0000313" key="3">
    <source>
        <dbReference type="Proteomes" id="UP001046870"/>
    </source>
</evidence>
<feature type="compositionally biased region" description="Polar residues" evidence="1">
    <location>
        <begin position="373"/>
        <end position="383"/>
    </location>
</feature>
<dbReference type="Proteomes" id="UP001046870">
    <property type="component" value="Chromosome 11"/>
</dbReference>
<accession>A0A9D3PV46</accession>
<dbReference type="EMBL" id="JAFDVH010000011">
    <property type="protein sequence ID" value="KAG7467869.1"/>
    <property type="molecule type" value="Genomic_DNA"/>
</dbReference>
<proteinExistence type="predicted"/>
<name>A0A9D3PV46_MEGAT</name>
<gene>
    <name evidence="2" type="ORF">MATL_G00136760</name>
</gene>
<dbReference type="SUPFAM" id="SSF50249">
    <property type="entry name" value="Nucleic acid-binding proteins"/>
    <property type="match status" value="1"/>
</dbReference>
<dbReference type="AlphaFoldDB" id="A0A9D3PV46"/>
<reference evidence="2" key="1">
    <citation type="submission" date="2021-01" db="EMBL/GenBank/DDBJ databases">
        <authorList>
            <person name="Zahm M."/>
            <person name="Roques C."/>
            <person name="Cabau C."/>
            <person name="Klopp C."/>
            <person name="Donnadieu C."/>
            <person name="Jouanno E."/>
            <person name="Lampietro C."/>
            <person name="Louis A."/>
            <person name="Herpin A."/>
            <person name="Echchiki A."/>
            <person name="Berthelot C."/>
            <person name="Parey E."/>
            <person name="Roest-Crollius H."/>
            <person name="Braasch I."/>
            <person name="Postlethwait J."/>
            <person name="Bobe J."/>
            <person name="Montfort J."/>
            <person name="Bouchez O."/>
            <person name="Begum T."/>
            <person name="Mejri S."/>
            <person name="Adams A."/>
            <person name="Chen W.-J."/>
            <person name="Guiguen Y."/>
        </authorList>
    </citation>
    <scope>NUCLEOTIDE SEQUENCE</scope>
    <source>
        <strain evidence="2">YG-15Mar2019-1</strain>
        <tissue evidence="2">Brain</tissue>
    </source>
</reference>
<evidence type="ECO:0000313" key="2">
    <source>
        <dbReference type="EMBL" id="KAG7467869.1"/>
    </source>
</evidence>
<feature type="region of interest" description="Disordered" evidence="1">
    <location>
        <begin position="358"/>
        <end position="402"/>
    </location>
</feature>
<protein>
    <submittedName>
        <fullName evidence="2">Uncharacterized protein</fullName>
    </submittedName>
</protein>
<organism evidence="2 3">
    <name type="scientific">Megalops atlanticus</name>
    <name type="common">Tarpon</name>
    <name type="synonym">Clupea gigantea</name>
    <dbReference type="NCBI Taxonomy" id="7932"/>
    <lineage>
        <taxon>Eukaryota</taxon>
        <taxon>Metazoa</taxon>
        <taxon>Chordata</taxon>
        <taxon>Craniata</taxon>
        <taxon>Vertebrata</taxon>
        <taxon>Euteleostomi</taxon>
        <taxon>Actinopterygii</taxon>
        <taxon>Neopterygii</taxon>
        <taxon>Teleostei</taxon>
        <taxon>Elopiformes</taxon>
        <taxon>Megalopidae</taxon>
        <taxon>Megalops</taxon>
    </lineage>
</organism>
<dbReference type="InterPro" id="IPR012340">
    <property type="entry name" value="NA-bd_OB-fold"/>
</dbReference>
<sequence>MASPAKQPRTESETVVGYLHSVSPLKNSKKNVRYFNATLQSGREEYRRVVVFAVDKRPAFTQASVAKRAVKLTNVRKTVSYCDPAGFDVMFANTSGLEVMENLPFFWREPSNIARVRIADVLALGPRQQVGVVHAKILPDGAVSRVVPVAGVPRELKEVRICDRSGLTTLTLWEGQILSVEASRSYRLCNLVTRKVGDRTVLTSTRTTTVTEIADVGEPESLEPHDDSRETTTLRGCVSGVQISQKQRCRRCHANQDNFSKRSSTHQCQGCKMLQRASSFILSYSGTLLLSSEGEEHSVSFTNSSVYAYLAEHLGGSVSDAEAIEEHLIGAGETEVRVNGSGLILSVVHLADEVGVKREDAEGAPEASAGLSDASTDASQGPAGQTAAAENPQGLPEHNLSADDQLGLELLFAENA</sequence>
<keyword evidence="3" id="KW-1185">Reference proteome</keyword>
<comment type="caution">
    <text evidence="2">The sequence shown here is derived from an EMBL/GenBank/DDBJ whole genome shotgun (WGS) entry which is preliminary data.</text>
</comment>
<dbReference type="OrthoDB" id="8959871at2759"/>
<evidence type="ECO:0000256" key="1">
    <source>
        <dbReference type="SAM" id="MobiDB-lite"/>
    </source>
</evidence>